<name>A0ABN7AXD1_9HEMI</name>
<keyword evidence="5 6" id="KW-0472">Membrane</keyword>
<feature type="transmembrane region" description="Helical" evidence="6">
    <location>
        <begin position="119"/>
        <end position="138"/>
    </location>
</feature>
<protein>
    <submittedName>
        <fullName evidence="7">Transmembrane protein</fullName>
    </submittedName>
</protein>
<comment type="subcellular location">
    <subcellularLocation>
        <location evidence="1">Membrane</location>
        <topology evidence="1">Multi-pass membrane protein</topology>
    </subcellularLocation>
</comment>
<keyword evidence="8" id="KW-1185">Reference proteome</keyword>
<evidence type="ECO:0000256" key="6">
    <source>
        <dbReference type="SAM" id="Phobius"/>
    </source>
</evidence>
<keyword evidence="4 6" id="KW-1133">Transmembrane helix</keyword>
<accession>A0ABN7AXD1</accession>
<evidence type="ECO:0000256" key="4">
    <source>
        <dbReference type="ARBA" id="ARBA00022989"/>
    </source>
</evidence>
<evidence type="ECO:0000256" key="5">
    <source>
        <dbReference type="ARBA" id="ARBA00023136"/>
    </source>
</evidence>
<proteinExistence type="inferred from homology"/>
<keyword evidence="3 6" id="KW-0812">Transmembrane</keyword>
<organism evidence="7 8">
    <name type="scientific">Nesidiocoris tenuis</name>
    <dbReference type="NCBI Taxonomy" id="355587"/>
    <lineage>
        <taxon>Eukaryota</taxon>
        <taxon>Metazoa</taxon>
        <taxon>Ecdysozoa</taxon>
        <taxon>Arthropoda</taxon>
        <taxon>Hexapoda</taxon>
        <taxon>Insecta</taxon>
        <taxon>Pterygota</taxon>
        <taxon>Neoptera</taxon>
        <taxon>Paraneoptera</taxon>
        <taxon>Hemiptera</taxon>
        <taxon>Heteroptera</taxon>
        <taxon>Panheteroptera</taxon>
        <taxon>Cimicomorpha</taxon>
        <taxon>Miridae</taxon>
        <taxon>Dicyphina</taxon>
        <taxon>Nesidiocoris</taxon>
    </lineage>
</organism>
<evidence type="ECO:0000256" key="3">
    <source>
        <dbReference type="ARBA" id="ARBA00022692"/>
    </source>
</evidence>
<evidence type="ECO:0000256" key="1">
    <source>
        <dbReference type="ARBA" id="ARBA00004141"/>
    </source>
</evidence>
<dbReference type="InterPro" id="IPR018801">
    <property type="entry name" value="TM129"/>
</dbReference>
<feature type="transmembrane region" description="Helical" evidence="6">
    <location>
        <begin position="64"/>
        <end position="82"/>
    </location>
</feature>
<evidence type="ECO:0000313" key="8">
    <source>
        <dbReference type="Proteomes" id="UP001307889"/>
    </source>
</evidence>
<dbReference type="Proteomes" id="UP001307889">
    <property type="component" value="Chromosome 7"/>
</dbReference>
<dbReference type="Pfam" id="PF10272">
    <property type="entry name" value="Tmpp129"/>
    <property type="match status" value="1"/>
</dbReference>
<dbReference type="PANTHER" id="PTHR31322">
    <property type="entry name" value="E3 UBIQUITIN-PROTEIN LIGASE TM129"/>
    <property type="match status" value="1"/>
</dbReference>
<sequence length="429" mass="48740">MLESLVVCAPAFAVWTTHIELEQKNTKKILDLVDLLSEADLISSDRLFNNFIASRSSASGSWNMSASVFSICYVALALRFVLRSKEFESAGLTIEHLFDKLLGKEIDNFVLYHMRRTSVYQLVHSLLFSGYLLGLSYFQQVPILELTSIWWTAFVAFSFTLPLCIVVFSFLTWNYMDGVGHPLTTTLQKFAAANQSWQDVARLINNECMGLDTVRIQAGPLSTVVVTQNWLIELCRYSVNVVRQDSIELVVNRADAYQRTGERIADGEVIVQFINVEVCPLRPIVKPFAFRINSIDFLELQNSVHCRVTVLEGARFRKTTTERFLDVFIDTVNKNPPYEIPRNTASEIEKCIGCLQVQADVKLVKCCTQSEQCVNCMCRPLWCIECMGKWFASRQDQEAPETWLSSTCTCPICRSVFCILDVCRLKIGN</sequence>
<reference evidence="7 8" key="1">
    <citation type="submission" date="2023-09" db="EMBL/GenBank/DDBJ databases">
        <title>Nesidiocoris tenuis whole genome shotgun sequence.</title>
        <authorList>
            <person name="Shibata T."/>
            <person name="Shimoda M."/>
            <person name="Kobayashi T."/>
            <person name="Uehara T."/>
        </authorList>
    </citation>
    <scope>NUCLEOTIDE SEQUENCE [LARGE SCALE GENOMIC DNA]</scope>
    <source>
        <strain evidence="7 8">Japan</strain>
    </source>
</reference>
<dbReference type="PANTHER" id="PTHR31322:SF2">
    <property type="entry name" value="E3 UBIQUITIN-PROTEIN LIGASE TM129"/>
    <property type="match status" value="1"/>
</dbReference>
<feature type="transmembrane region" description="Helical" evidence="6">
    <location>
        <begin position="150"/>
        <end position="173"/>
    </location>
</feature>
<dbReference type="EMBL" id="AP028915">
    <property type="protein sequence ID" value="BES96623.1"/>
    <property type="molecule type" value="Genomic_DNA"/>
</dbReference>
<gene>
    <name evidence="7" type="ORF">NTJ_09436</name>
</gene>
<comment type="similarity">
    <text evidence="2">Belongs to the TMEM129 family.</text>
</comment>
<evidence type="ECO:0000256" key="2">
    <source>
        <dbReference type="ARBA" id="ARBA00007332"/>
    </source>
</evidence>
<evidence type="ECO:0000313" key="7">
    <source>
        <dbReference type="EMBL" id="BES96623.1"/>
    </source>
</evidence>